<dbReference type="Pfam" id="PF26640">
    <property type="entry name" value="DUF8212"/>
    <property type="match status" value="1"/>
</dbReference>
<dbReference type="Proteomes" id="UP000799437">
    <property type="component" value="Unassembled WGS sequence"/>
</dbReference>
<name>A0A6A6WCW8_9PEZI</name>
<dbReference type="Pfam" id="PF06985">
    <property type="entry name" value="HET"/>
    <property type="match status" value="1"/>
</dbReference>
<dbReference type="InterPro" id="IPR010730">
    <property type="entry name" value="HET"/>
</dbReference>
<gene>
    <name evidence="3" type="ORF">EJ05DRAFT_437389</name>
</gene>
<accession>A0A6A6WCW8</accession>
<feature type="domain" description="DUF8212" evidence="2">
    <location>
        <begin position="268"/>
        <end position="289"/>
    </location>
</feature>
<organism evidence="3 4">
    <name type="scientific">Pseudovirgaria hyperparasitica</name>
    <dbReference type="NCBI Taxonomy" id="470096"/>
    <lineage>
        <taxon>Eukaryota</taxon>
        <taxon>Fungi</taxon>
        <taxon>Dikarya</taxon>
        <taxon>Ascomycota</taxon>
        <taxon>Pezizomycotina</taxon>
        <taxon>Dothideomycetes</taxon>
        <taxon>Dothideomycetes incertae sedis</taxon>
        <taxon>Acrospermales</taxon>
        <taxon>Acrospermaceae</taxon>
        <taxon>Pseudovirgaria</taxon>
    </lineage>
</organism>
<dbReference type="PANTHER" id="PTHR10622:SF10">
    <property type="entry name" value="HET DOMAIN-CONTAINING PROTEIN"/>
    <property type="match status" value="1"/>
</dbReference>
<evidence type="ECO:0000313" key="4">
    <source>
        <dbReference type="Proteomes" id="UP000799437"/>
    </source>
</evidence>
<reference evidence="3" key="1">
    <citation type="journal article" date="2020" name="Stud. Mycol.">
        <title>101 Dothideomycetes genomes: a test case for predicting lifestyles and emergence of pathogens.</title>
        <authorList>
            <person name="Haridas S."/>
            <person name="Albert R."/>
            <person name="Binder M."/>
            <person name="Bloem J."/>
            <person name="Labutti K."/>
            <person name="Salamov A."/>
            <person name="Andreopoulos B."/>
            <person name="Baker S."/>
            <person name="Barry K."/>
            <person name="Bills G."/>
            <person name="Bluhm B."/>
            <person name="Cannon C."/>
            <person name="Castanera R."/>
            <person name="Culley D."/>
            <person name="Daum C."/>
            <person name="Ezra D."/>
            <person name="Gonzalez J."/>
            <person name="Henrissat B."/>
            <person name="Kuo A."/>
            <person name="Liang C."/>
            <person name="Lipzen A."/>
            <person name="Lutzoni F."/>
            <person name="Magnuson J."/>
            <person name="Mondo S."/>
            <person name="Nolan M."/>
            <person name="Ohm R."/>
            <person name="Pangilinan J."/>
            <person name="Park H.-J."/>
            <person name="Ramirez L."/>
            <person name="Alfaro M."/>
            <person name="Sun H."/>
            <person name="Tritt A."/>
            <person name="Yoshinaga Y."/>
            <person name="Zwiers L.-H."/>
            <person name="Turgeon B."/>
            <person name="Goodwin S."/>
            <person name="Spatafora J."/>
            <person name="Crous P."/>
            <person name="Grigoriev I."/>
        </authorList>
    </citation>
    <scope>NUCLEOTIDE SEQUENCE</scope>
    <source>
        <strain evidence="3">CBS 121739</strain>
    </source>
</reference>
<evidence type="ECO:0000313" key="3">
    <source>
        <dbReference type="EMBL" id="KAF2758951.1"/>
    </source>
</evidence>
<dbReference type="RefSeq" id="XP_033601402.1">
    <property type="nucleotide sequence ID" value="XM_033741786.1"/>
</dbReference>
<dbReference type="GeneID" id="54482840"/>
<dbReference type="PANTHER" id="PTHR10622">
    <property type="entry name" value="HET DOMAIN-CONTAINING PROTEIN"/>
    <property type="match status" value="1"/>
</dbReference>
<protein>
    <submittedName>
        <fullName evidence="3">HET-domain-containing protein</fullName>
    </submittedName>
</protein>
<proteinExistence type="predicted"/>
<sequence length="289" mass="32967">MVDSAADADLPDCESDYSANLVKSTEEGQRELKPSRHVTSNIRLMNATTHTLREFVGTMVPEYAILSHTWLPDGEVLFEDMADLRIASRKPGFKKIELTCKQALCDGLDWVWVDTCCIDKKSSAELSEAINSMFDWYRCSTLCYAYLSDIEGDAGISESRWFTRGWTLQELIAPNNLMFYSRKWRKLGSRYDRAEEVSSRTKIGVEFLNREGPGINPADVRQNLKKASVAYKMSWASDRTTTRIEDNAYSLLGIFQVNMPLLYGEGNRAFGRLQEEIMRISDDQSMLAW</sequence>
<keyword evidence="4" id="KW-1185">Reference proteome</keyword>
<feature type="domain" description="Heterokaryon incompatibility" evidence="1">
    <location>
        <begin position="63"/>
        <end position="153"/>
    </location>
</feature>
<dbReference type="InterPro" id="IPR058525">
    <property type="entry name" value="DUF8212"/>
</dbReference>
<evidence type="ECO:0000259" key="2">
    <source>
        <dbReference type="Pfam" id="PF26640"/>
    </source>
</evidence>
<evidence type="ECO:0000259" key="1">
    <source>
        <dbReference type="Pfam" id="PF06985"/>
    </source>
</evidence>
<dbReference type="AlphaFoldDB" id="A0A6A6WCW8"/>
<feature type="non-terminal residue" evidence="3">
    <location>
        <position position="289"/>
    </location>
</feature>
<dbReference type="EMBL" id="ML996570">
    <property type="protein sequence ID" value="KAF2758951.1"/>
    <property type="molecule type" value="Genomic_DNA"/>
</dbReference>
<dbReference type="OrthoDB" id="20872at2759"/>